<dbReference type="SUPFAM" id="SSF51230">
    <property type="entry name" value="Single hybrid motif"/>
    <property type="match status" value="1"/>
</dbReference>
<dbReference type="InterPro" id="IPR016024">
    <property type="entry name" value="ARM-type_fold"/>
</dbReference>
<dbReference type="GO" id="GO:0004075">
    <property type="term" value="F:biotin carboxylase activity"/>
    <property type="evidence" value="ECO:0007669"/>
    <property type="project" value="UniProtKB-EC"/>
</dbReference>
<dbReference type="PANTHER" id="PTHR45728">
    <property type="entry name" value="ACETYL-COA CARBOXYLASE, ISOFORM A"/>
    <property type="match status" value="1"/>
</dbReference>
<dbReference type="FunFam" id="2.40.460.10:FF:000001">
    <property type="entry name" value="Acetyl-CoA carboxylase 1"/>
    <property type="match status" value="1"/>
</dbReference>
<dbReference type="InterPro" id="IPR000089">
    <property type="entry name" value="Biotin_lipoyl"/>
</dbReference>
<comment type="catalytic activity">
    <reaction evidence="13">
        <text>N(6)-biotinyl-L-lysyl-[protein] + hydrogencarbonate + ATP = N(6)-carboxybiotinyl-L-lysyl-[protein] + ADP + phosphate + H(+)</text>
        <dbReference type="Rhea" id="RHEA:13501"/>
        <dbReference type="Rhea" id="RHEA-COMP:10505"/>
        <dbReference type="Rhea" id="RHEA-COMP:10506"/>
        <dbReference type="ChEBI" id="CHEBI:15378"/>
        <dbReference type="ChEBI" id="CHEBI:17544"/>
        <dbReference type="ChEBI" id="CHEBI:30616"/>
        <dbReference type="ChEBI" id="CHEBI:43474"/>
        <dbReference type="ChEBI" id="CHEBI:83144"/>
        <dbReference type="ChEBI" id="CHEBI:83145"/>
        <dbReference type="ChEBI" id="CHEBI:456216"/>
        <dbReference type="EC" id="6.3.4.14"/>
    </reaction>
</comment>
<dbReference type="Gene3D" id="3.30.1490.20">
    <property type="entry name" value="ATP-grasp fold, A domain"/>
    <property type="match status" value="1"/>
</dbReference>
<dbReference type="CDD" id="cd06850">
    <property type="entry name" value="biotinyl_domain"/>
    <property type="match status" value="1"/>
</dbReference>
<dbReference type="SUPFAM" id="SSF51246">
    <property type="entry name" value="Rudiment single hybrid motif"/>
    <property type="match status" value="1"/>
</dbReference>
<dbReference type="PROSITE" id="PS00866">
    <property type="entry name" value="CPSASE_1"/>
    <property type="match status" value="1"/>
</dbReference>
<keyword evidence="5 14" id="KW-0547">Nucleotide-binding</keyword>
<evidence type="ECO:0000256" key="1">
    <source>
        <dbReference type="ARBA" id="ARBA00001953"/>
    </source>
</evidence>
<dbReference type="InterPro" id="IPR011763">
    <property type="entry name" value="COA_CT_C"/>
</dbReference>
<keyword evidence="8" id="KW-0443">Lipid metabolism</keyword>
<dbReference type="InterPro" id="IPR005481">
    <property type="entry name" value="BC-like_N"/>
</dbReference>
<dbReference type="SMART" id="SM00878">
    <property type="entry name" value="Biotin_carb_C"/>
    <property type="match status" value="1"/>
</dbReference>
<dbReference type="Gene3D" id="3.90.1770.10">
    <property type="entry name" value="PreATP-grasp domain"/>
    <property type="match status" value="1"/>
</dbReference>
<proteinExistence type="predicted"/>
<evidence type="ECO:0000256" key="4">
    <source>
        <dbReference type="ARBA" id="ARBA00022598"/>
    </source>
</evidence>
<evidence type="ECO:0000259" key="16">
    <source>
        <dbReference type="PROSITE" id="PS50975"/>
    </source>
</evidence>
<dbReference type="InterPro" id="IPR049076">
    <property type="entry name" value="ACCA"/>
</dbReference>
<evidence type="ECO:0008006" key="22">
    <source>
        <dbReference type="Google" id="ProtNLM"/>
    </source>
</evidence>
<dbReference type="SUPFAM" id="SSF48371">
    <property type="entry name" value="ARM repeat"/>
    <property type="match status" value="1"/>
</dbReference>
<evidence type="ECO:0000256" key="2">
    <source>
        <dbReference type="ARBA" id="ARBA00004956"/>
    </source>
</evidence>
<dbReference type="InterPro" id="IPR005482">
    <property type="entry name" value="Biotin_COase_C"/>
</dbReference>
<dbReference type="PROSITE" id="PS50980">
    <property type="entry name" value="COA_CT_NTER"/>
    <property type="match status" value="1"/>
</dbReference>
<evidence type="ECO:0000256" key="14">
    <source>
        <dbReference type="PROSITE-ProRule" id="PRU00409"/>
    </source>
</evidence>
<comment type="pathway">
    <text evidence="2">Lipid metabolism; malonyl-CoA biosynthesis; malonyl-CoA from acetyl-CoA: step 1/1.</text>
</comment>
<evidence type="ECO:0000313" key="21">
    <source>
        <dbReference type="Proteomes" id="UP001291623"/>
    </source>
</evidence>
<dbReference type="Gene3D" id="2.40.460.10">
    <property type="entry name" value="Biotin dependent carboxylase carboxyltransferase"/>
    <property type="match status" value="1"/>
</dbReference>
<dbReference type="InterPro" id="IPR011764">
    <property type="entry name" value="Biotin_carboxylation_dom"/>
</dbReference>
<organism evidence="20 21">
    <name type="scientific">Anisodus tanguticus</name>
    <dbReference type="NCBI Taxonomy" id="243964"/>
    <lineage>
        <taxon>Eukaryota</taxon>
        <taxon>Viridiplantae</taxon>
        <taxon>Streptophyta</taxon>
        <taxon>Embryophyta</taxon>
        <taxon>Tracheophyta</taxon>
        <taxon>Spermatophyta</taxon>
        <taxon>Magnoliopsida</taxon>
        <taxon>eudicotyledons</taxon>
        <taxon>Gunneridae</taxon>
        <taxon>Pentapetalae</taxon>
        <taxon>asterids</taxon>
        <taxon>lamiids</taxon>
        <taxon>Solanales</taxon>
        <taxon>Solanaceae</taxon>
        <taxon>Solanoideae</taxon>
        <taxon>Hyoscyameae</taxon>
        <taxon>Anisodus</taxon>
    </lineage>
</organism>
<dbReference type="Pfam" id="PF08326">
    <property type="entry name" value="ACC_central"/>
    <property type="match status" value="1"/>
</dbReference>
<dbReference type="FunFam" id="2.40.50.100:FF:000005">
    <property type="entry name" value="Acetyl-CoA carboxylase 1"/>
    <property type="match status" value="1"/>
</dbReference>
<evidence type="ECO:0000256" key="5">
    <source>
        <dbReference type="ARBA" id="ARBA00022741"/>
    </source>
</evidence>
<evidence type="ECO:0000259" key="17">
    <source>
        <dbReference type="PROSITE" id="PS50979"/>
    </source>
</evidence>
<dbReference type="PROSITE" id="PS50975">
    <property type="entry name" value="ATP_GRASP"/>
    <property type="match status" value="1"/>
</dbReference>
<feature type="domain" description="CoA carboxyltransferase N-terminal" evidence="18">
    <location>
        <begin position="1501"/>
        <end position="1835"/>
    </location>
</feature>
<keyword evidence="3" id="KW-0444">Lipid biosynthesis</keyword>
<dbReference type="InterPro" id="IPR011053">
    <property type="entry name" value="Single_hybrid_motif"/>
</dbReference>
<dbReference type="Gene3D" id="3.90.226.10">
    <property type="entry name" value="2-enoyl-CoA Hydratase, Chain A, domain 1"/>
    <property type="match status" value="2"/>
</dbReference>
<evidence type="ECO:0000256" key="6">
    <source>
        <dbReference type="ARBA" id="ARBA00022832"/>
    </source>
</evidence>
<dbReference type="PROSITE" id="PS50989">
    <property type="entry name" value="COA_CT_CTER"/>
    <property type="match status" value="1"/>
</dbReference>
<dbReference type="FunFam" id="3.90.226.10:FF:000010">
    <property type="entry name" value="acetyl-CoA carboxylase isoform X2"/>
    <property type="match status" value="1"/>
</dbReference>
<comment type="caution">
    <text evidence="20">The sequence shown here is derived from an EMBL/GenBank/DDBJ whole genome shotgun (WGS) entry which is preliminary data.</text>
</comment>
<dbReference type="PROSITE" id="PS00188">
    <property type="entry name" value="BIOTIN"/>
    <property type="match status" value="1"/>
</dbReference>
<dbReference type="Gene3D" id="2.40.50.100">
    <property type="match status" value="1"/>
</dbReference>
<dbReference type="GO" id="GO:0005739">
    <property type="term" value="C:mitochondrion"/>
    <property type="evidence" value="ECO:0007669"/>
    <property type="project" value="TreeGrafter"/>
</dbReference>
<dbReference type="Pfam" id="PF00364">
    <property type="entry name" value="Biotin_lipoyl"/>
    <property type="match status" value="1"/>
</dbReference>
<dbReference type="PANTHER" id="PTHR45728:SF3">
    <property type="entry name" value="ACETYL-COA CARBOXYLASE"/>
    <property type="match status" value="1"/>
</dbReference>
<comment type="catalytic activity">
    <reaction evidence="12">
        <text>hydrogencarbonate + acetyl-CoA + ATP = malonyl-CoA + ADP + phosphate + H(+)</text>
        <dbReference type="Rhea" id="RHEA:11308"/>
        <dbReference type="ChEBI" id="CHEBI:15378"/>
        <dbReference type="ChEBI" id="CHEBI:17544"/>
        <dbReference type="ChEBI" id="CHEBI:30616"/>
        <dbReference type="ChEBI" id="CHEBI:43474"/>
        <dbReference type="ChEBI" id="CHEBI:57288"/>
        <dbReference type="ChEBI" id="CHEBI:57384"/>
        <dbReference type="ChEBI" id="CHEBI:456216"/>
        <dbReference type="EC" id="6.4.1.2"/>
    </reaction>
</comment>
<evidence type="ECO:0000256" key="3">
    <source>
        <dbReference type="ARBA" id="ARBA00022516"/>
    </source>
</evidence>
<dbReference type="GO" id="GO:0005524">
    <property type="term" value="F:ATP binding"/>
    <property type="evidence" value="ECO:0007669"/>
    <property type="project" value="UniProtKB-UniRule"/>
</dbReference>
<dbReference type="EMBL" id="JAVYJV010000101">
    <property type="protein sequence ID" value="KAK4336718.1"/>
    <property type="molecule type" value="Genomic_DNA"/>
</dbReference>
<reference evidence="20" key="1">
    <citation type="submission" date="2023-12" db="EMBL/GenBank/DDBJ databases">
        <title>Genome assembly of Anisodus tanguticus.</title>
        <authorList>
            <person name="Wang Y.-J."/>
        </authorList>
    </citation>
    <scope>NUCLEOTIDE SEQUENCE</scope>
    <source>
        <strain evidence="20">KB-2021</strain>
        <tissue evidence="20">Leaf</tissue>
    </source>
</reference>
<dbReference type="GO" id="GO:0006633">
    <property type="term" value="P:fatty acid biosynthetic process"/>
    <property type="evidence" value="ECO:0007669"/>
    <property type="project" value="UniProtKB-KW"/>
</dbReference>
<dbReference type="InterPro" id="IPR049074">
    <property type="entry name" value="ACCA_BT"/>
</dbReference>
<dbReference type="InterPro" id="IPR001882">
    <property type="entry name" value="Biotin_BS"/>
</dbReference>
<dbReference type="InterPro" id="IPR034733">
    <property type="entry name" value="AcCoA_carboxyl_beta"/>
</dbReference>
<dbReference type="Pfam" id="PF00289">
    <property type="entry name" value="Biotin_carb_N"/>
    <property type="match status" value="1"/>
</dbReference>
<keyword evidence="11" id="KW-0511">Multifunctional enzyme</keyword>
<dbReference type="FunFam" id="3.30.470.20:FF:000005">
    <property type="entry name" value="Acetyl-CoA carboxylase 1"/>
    <property type="match status" value="1"/>
</dbReference>
<dbReference type="PROSITE" id="PS00867">
    <property type="entry name" value="CPSASE_2"/>
    <property type="match status" value="1"/>
</dbReference>
<dbReference type="InterPro" id="IPR016185">
    <property type="entry name" value="PreATP-grasp_dom_sf"/>
</dbReference>
<feature type="domain" description="ATP-grasp" evidence="16">
    <location>
        <begin position="188"/>
        <end position="380"/>
    </location>
</feature>
<dbReference type="Gene3D" id="3.40.50.20">
    <property type="match status" value="1"/>
</dbReference>
<dbReference type="InterPro" id="IPR029045">
    <property type="entry name" value="ClpP/crotonase-like_dom_sf"/>
</dbReference>
<dbReference type="Gene3D" id="3.30.470.20">
    <property type="entry name" value="ATP-grasp fold, B domain"/>
    <property type="match status" value="1"/>
</dbReference>
<keyword evidence="21" id="KW-1185">Reference proteome</keyword>
<evidence type="ECO:0000256" key="10">
    <source>
        <dbReference type="ARBA" id="ARBA00023267"/>
    </source>
</evidence>
<comment type="cofactor">
    <cofactor evidence="1">
        <name>biotin</name>
        <dbReference type="ChEBI" id="CHEBI:57586"/>
    </cofactor>
</comment>
<dbReference type="InterPro" id="IPR011762">
    <property type="entry name" value="COA_CT_N"/>
</dbReference>
<feature type="domain" description="CoA carboxyltransferase C-terminal" evidence="19">
    <location>
        <begin position="1839"/>
        <end position="2152"/>
    </location>
</feature>
<dbReference type="InterPro" id="IPR011761">
    <property type="entry name" value="ATP-grasp"/>
</dbReference>
<feature type="domain" description="Biotin carboxylation" evidence="17">
    <location>
        <begin position="33"/>
        <end position="530"/>
    </location>
</feature>
<protein>
    <recommendedName>
        <fullName evidence="22">Acetyl-CoA carboxylase</fullName>
    </recommendedName>
</protein>
<dbReference type="FunFam" id="3.30.1490.20:FF:000003">
    <property type="entry name" value="acetyl-CoA carboxylase isoform X1"/>
    <property type="match status" value="1"/>
</dbReference>
<evidence type="ECO:0000313" key="20">
    <source>
        <dbReference type="EMBL" id="KAK4336718.1"/>
    </source>
</evidence>
<dbReference type="Pfam" id="PF21385">
    <property type="entry name" value="ACCA_BT"/>
    <property type="match status" value="1"/>
</dbReference>
<evidence type="ECO:0000256" key="13">
    <source>
        <dbReference type="ARBA" id="ARBA00048600"/>
    </source>
</evidence>
<dbReference type="GO" id="GO:0046872">
    <property type="term" value="F:metal ion binding"/>
    <property type="evidence" value="ECO:0007669"/>
    <property type="project" value="InterPro"/>
</dbReference>
<dbReference type="InterPro" id="IPR005479">
    <property type="entry name" value="CPAse_ATP-bd"/>
</dbReference>
<keyword evidence="6" id="KW-0276">Fatty acid metabolism</keyword>
<dbReference type="SUPFAM" id="SSF56059">
    <property type="entry name" value="Glutathione synthetase ATP-binding domain-like"/>
    <property type="match status" value="1"/>
</dbReference>
<dbReference type="SUPFAM" id="SSF52440">
    <property type="entry name" value="PreATP-grasp domain"/>
    <property type="match status" value="1"/>
</dbReference>
<dbReference type="PROSITE" id="PS50979">
    <property type="entry name" value="BC"/>
    <property type="match status" value="1"/>
</dbReference>
<keyword evidence="10" id="KW-0092">Biotin</keyword>
<dbReference type="SUPFAM" id="SSF52096">
    <property type="entry name" value="ClpP/crotonase"/>
    <property type="match status" value="2"/>
</dbReference>
<evidence type="ECO:0000256" key="9">
    <source>
        <dbReference type="ARBA" id="ARBA00023160"/>
    </source>
</evidence>
<dbReference type="Pfam" id="PF01039">
    <property type="entry name" value="Carboxyl_trans"/>
    <property type="match status" value="1"/>
</dbReference>
<evidence type="ECO:0000259" key="18">
    <source>
        <dbReference type="PROSITE" id="PS50980"/>
    </source>
</evidence>
<evidence type="ECO:0000256" key="8">
    <source>
        <dbReference type="ARBA" id="ARBA00023098"/>
    </source>
</evidence>
<dbReference type="Pfam" id="PF02785">
    <property type="entry name" value="Biotin_carb_C"/>
    <property type="match status" value="1"/>
</dbReference>
<keyword evidence="4" id="KW-0436">Ligase</keyword>
<name>A0AAE1QNL3_9SOLA</name>
<sequence length="2182" mass="247806">MSGTNLNSQDKEIKDFTLATPEEFVKRFNGTKVINRVLIANNGIAAVKCMRSIRRWAYEVFRNERSIRFVVMVTPEDLKANAEFIKMADHYVPVPGGTNNNNYANVELILDIAKRMNVQAVWAGWGHASENPKLPEMLAKANIAFMGPPHNAMWALGDKIASSIVAQTAQVPTLPWSGTGLIDQNYQEGSQISISNDLYSKGCVNDINDGLSAAERIGFPVMIKASEGGGGKGIRKSNSIEDFPAMFRQVQSEVPGSPIFIMKLATCARHLEVQLLADLYGNAISLFGRDCSIQRRHQKIIEEAPAIIADDVVFENMEAAAVRLAKMVGYVSAGTVEYLYDPLEKKFYFLELNPRLQVEHPCTEMVSDVNLPAAQLQIAMGLPLHRIKDIRILYGYNAWEDTPIDFSKGRAKPWGHVIAARITSENPDEGFKPSSGTVQELNFRSNRNVWGYFSVGAAGGLHEFADSQFGHCFSWGECREEARENLVIALKELSIRGDFRTTVEYLITLLETDAFQRNDIDTGWLDKLIAERVQSGKPRTSLALICGCIHVADSQQVNNWQHFQMSLQKGQILPANTLNNTTNVELIYEGVKYVVNVTKSGPNSYFLVLNYTYKSVEVHRMSDSGLLLSVDGHSHVTYIKEEVDRYRVVIDNLTCVFEKENEPSILRSPSTGKLIQFLVEDGGHVNAGQPYAEIEVMKMVMTLTSQESGVIRHMKRSGAVLEGGCILAKLDLDDPSRVNRTVLYEDSFDEIDGDSSEYDFDVVGTKSTNTDLSLSQQKLNVTFNQAKTFLQNILAGYVLPDPYFTLKMNQNVEDFMNCLKDPCLPLLELQEIISSISGRIPPQVEKAIRKQMNNYASNITAILAAFPSQQIASVIDFYAATLQKRADRDVFFLNTQGIVQLVQRYRNGIRGRMRACVQDMLKQYIDVEQYFQAGHYDKCVSHLREQFKDEGMETVVAKIFSHFQVTRKNQLIIKLIDHLCGNEPGITDELSNILNALTVLNKSENAKVALRARQVLISAHQPPFALRHNQMESIFLSAIDMYSHEFEPNVLNKLILSETSIFDVLHQFFYHSNVIVRRAALEVYVRRAHISYELVALQHLLLNCLNHSVELCSNQTQQTNGIPTAIFHFVLPSSHPSMLNQVKTNQTEEKEDLKEENSDSKFVTSVNYRIGLIAAFNSLEHTEEHFDELIDSLSNNDFLNDHNEDKTNTFNLKTICENEDFIYIINIALKADDQDDASLSESLGKFCQSKKQLLYSRHIRRITFIICDKCCFPRYFTYRIRDDFVEDTIYRHLEPALAFQLEISRLRNYDLEAIPTANQKMHLYLGKAKALAPGQQVTDFRFFVRTIIRHSDLVTKEASYEFLQNEGERLILEAMDELEVAYTHPAAKRTDCNHIFLNFVPKVTMDPTKIAENVRNMVMRYGPRLWKLRVLQAELRMTIRMTPNGKCIPFRLFLANESGYSLDMHLYKEIRDPSSGQMKFEAWHGISNKPGPLHDLPISTPYMTKDYLQLKRFQAQSNGTTYIYDFPDMFQTALIKLWEDFLECRPEIEQPAQVLSYVELVVDQNNRLIEHKRMPGENECGMVAWRFTLFTPEFPEGRDIIVIGNDITHLLGVFGPKEDMVFQLASERARQLKIPRIYLAANSGARIGLAEEVKNLFKIAWVVESNVEEGFKYLYLTPEDYKKVPDSVKTELIEDEGETRYKITDIIGKEDGLGVENLKYAGMIAGESSQAYKEIVTITMVTCRAIGIGSYLARLSQRVVQLENSHLILTGAGALNKLLGREVYTSNNQLGGIQIMFANGVSHATAHDDIDAVTTILRWLSFIPKSKNSLLPIIESLDPVDRDVIFTPSSSPYDPRWFICGRESPQGIWEDGFFDKNSFQEILKGWAQTVITGRARLGGIPVGVIAVETRTVELIVPADPANLDSETKVISQAGQVWFPDSSFKTAQAINDFNKEELPLFIFANWRGFSGGMKDMYDQVLKFGSSIVDALRDYKQPIIVYIPPYGELRGGAWAVCDAQINPKHMEMYADPDARGGVLEPEGTVEIRFRSKDKIKAMHRLDKQCCELKNKIQSTTDTEKRKLLENQMLDRQNQLNGMYHQIALHFADLHDKPQRMLEKSVICDIIPWAKSRYLLYWRLKRLILEDRLKDKIEKIVTNASNGEMLIMIRRWFIEHHGQHNVSFL</sequence>
<evidence type="ECO:0000256" key="12">
    <source>
        <dbReference type="ARBA" id="ARBA00048065"/>
    </source>
</evidence>
<dbReference type="InterPro" id="IPR011054">
    <property type="entry name" value="Rudment_hybrid_motif"/>
</dbReference>
<dbReference type="Pfam" id="PF02786">
    <property type="entry name" value="CPSase_L_D2"/>
    <property type="match status" value="1"/>
</dbReference>
<dbReference type="FunFam" id="3.40.50.20:FF:000005">
    <property type="entry name" value="acetyl-CoA carboxylase isoform X2"/>
    <property type="match status" value="1"/>
</dbReference>
<dbReference type="InterPro" id="IPR013815">
    <property type="entry name" value="ATP_grasp_subdomain_1"/>
</dbReference>
<evidence type="ECO:0000256" key="7">
    <source>
        <dbReference type="ARBA" id="ARBA00022840"/>
    </source>
</evidence>
<accession>A0AAE1QNL3</accession>
<keyword evidence="9" id="KW-0275">Fatty acid biosynthesis</keyword>
<evidence type="ECO:0000259" key="19">
    <source>
        <dbReference type="PROSITE" id="PS50989"/>
    </source>
</evidence>
<keyword evidence="7 14" id="KW-0067">ATP-binding</keyword>
<dbReference type="GO" id="GO:0003989">
    <property type="term" value="F:acetyl-CoA carboxylase activity"/>
    <property type="evidence" value="ECO:0007669"/>
    <property type="project" value="UniProtKB-EC"/>
</dbReference>
<dbReference type="Proteomes" id="UP001291623">
    <property type="component" value="Unassembled WGS sequence"/>
</dbReference>
<dbReference type="InterPro" id="IPR013537">
    <property type="entry name" value="AcCoA_COase_cen"/>
</dbReference>
<feature type="domain" description="Lipoyl-binding" evidence="15">
    <location>
        <begin position="657"/>
        <end position="731"/>
    </location>
</feature>
<dbReference type="PROSITE" id="PS50968">
    <property type="entry name" value="BIOTINYL_LIPOYL"/>
    <property type="match status" value="1"/>
</dbReference>
<evidence type="ECO:0000256" key="11">
    <source>
        <dbReference type="ARBA" id="ARBA00023268"/>
    </source>
</evidence>
<evidence type="ECO:0000259" key="15">
    <source>
        <dbReference type="PROSITE" id="PS50968"/>
    </source>
</evidence>
<gene>
    <name evidence="20" type="ORF">RND71_043562</name>
</gene>